<evidence type="ECO:0000313" key="1">
    <source>
        <dbReference type="EMBL" id="UFZ08654.1"/>
    </source>
</evidence>
<dbReference type="RefSeq" id="WP_231328087.1">
    <property type="nucleotide sequence ID" value="NZ_CP088156.1"/>
</dbReference>
<dbReference type="EMBL" id="CP088156">
    <property type="protein sequence ID" value="UFZ08654.1"/>
    <property type="molecule type" value="Genomic_DNA"/>
</dbReference>
<evidence type="ECO:0000313" key="2">
    <source>
        <dbReference type="Proteomes" id="UP001431010"/>
    </source>
</evidence>
<organism evidence="1 2">
    <name type="scientific">Bradyrhizobium ontarionense</name>
    <dbReference type="NCBI Taxonomy" id="2898149"/>
    <lineage>
        <taxon>Bacteria</taxon>
        <taxon>Pseudomonadati</taxon>
        <taxon>Pseudomonadota</taxon>
        <taxon>Alphaproteobacteria</taxon>
        <taxon>Hyphomicrobiales</taxon>
        <taxon>Nitrobacteraceae</taxon>
        <taxon>Bradyrhizobium</taxon>
    </lineage>
</organism>
<reference evidence="1" key="1">
    <citation type="journal article" date="2024" name="Antonie Van Leeuwenhoek">
        <title>Bradyrhizobium ontarionense sp. nov., a novel bacterial symbiont isolated from Aeschynomene indica (Indian jointvetch), harbours photosynthesis, nitrogen fixation and nitrous oxide (N2O) reductase genes.</title>
        <authorList>
            <person name="Bromfield E.S.P."/>
            <person name="Cloutier S."/>
        </authorList>
    </citation>
    <scope>NUCLEOTIDE SEQUENCE</scope>
    <source>
        <strain evidence="1">A19</strain>
    </source>
</reference>
<protein>
    <recommendedName>
        <fullName evidence="3">Transposase DDE domain-containing protein</fullName>
    </recommendedName>
</protein>
<dbReference type="Proteomes" id="UP001431010">
    <property type="component" value="Chromosome"/>
</dbReference>
<name>A0ABY3RR20_9BRAD</name>
<evidence type="ECO:0008006" key="3">
    <source>
        <dbReference type="Google" id="ProtNLM"/>
    </source>
</evidence>
<gene>
    <name evidence="1" type="ORF">LQG66_25695</name>
</gene>
<proteinExistence type="predicted"/>
<keyword evidence="2" id="KW-1185">Reference proteome</keyword>
<sequence length="134" mass="14529">MTIRIRPHFSEPCSLHHAHASTTTTVAGGNLQLGVCLPSPNQRKQYIQVEVAFAMIRQRLDRVVRCSVRTQARGRGAGLPQPGRPEFVAPEDAVQIAADDPAVDSDGASKLSTVMRSTSRSVYASKSACENTKR</sequence>
<accession>A0ABY3RR20</accession>